<name>A0A6J5FIA0_9BURK</name>
<feature type="domain" description="Haemolysin activator HlyB C-terminal" evidence="6">
    <location>
        <begin position="220"/>
        <end position="540"/>
    </location>
</feature>
<dbReference type="PANTHER" id="PTHR34597:SF1">
    <property type="entry name" value="HEME_HEMOPEXIN TRANSPORTER PROTEIN HUXB"/>
    <property type="match status" value="1"/>
</dbReference>
<dbReference type="AlphaFoldDB" id="A0A6J5FIA0"/>
<dbReference type="Gene3D" id="3.10.20.310">
    <property type="entry name" value="membrane protein fhac"/>
    <property type="match status" value="1"/>
</dbReference>
<dbReference type="GO" id="GO:0098046">
    <property type="term" value="C:type V protein secretion system complex"/>
    <property type="evidence" value="ECO:0007669"/>
    <property type="project" value="TreeGrafter"/>
</dbReference>
<dbReference type="PANTHER" id="PTHR34597">
    <property type="entry name" value="SLR1661 PROTEIN"/>
    <property type="match status" value="1"/>
</dbReference>
<evidence type="ECO:0000259" key="6">
    <source>
        <dbReference type="Pfam" id="PF03865"/>
    </source>
</evidence>
<evidence type="ECO:0000256" key="2">
    <source>
        <dbReference type="ARBA" id="ARBA00022692"/>
    </source>
</evidence>
<keyword evidence="1" id="KW-0472">Membrane</keyword>
<reference evidence="8 9" key="1">
    <citation type="submission" date="2020-04" db="EMBL/GenBank/DDBJ databases">
        <authorList>
            <person name="De Canck E."/>
        </authorList>
    </citation>
    <scope>NUCLEOTIDE SEQUENCE [LARGE SCALE GENOMIC DNA]</scope>
    <source>
        <strain evidence="8 9">LMG 28688</strain>
    </source>
</reference>
<keyword evidence="2" id="KW-0812">Transmembrane</keyword>
<dbReference type="GO" id="GO:0046819">
    <property type="term" value="P:protein secretion by the type V secretion system"/>
    <property type="evidence" value="ECO:0007669"/>
    <property type="project" value="TreeGrafter"/>
</dbReference>
<evidence type="ECO:0000259" key="7">
    <source>
        <dbReference type="Pfam" id="PF08479"/>
    </source>
</evidence>
<organism evidence="8 9">
    <name type="scientific">Paraburkholderia caffeinitolerans</name>
    <dbReference type="NCBI Taxonomy" id="1723730"/>
    <lineage>
        <taxon>Bacteria</taxon>
        <taxon>Pseudomonadati</taxon>
        <taxon>Pseudomonadota</taxon>
        <taxon>Betaproteobacteria</taxon>
        <taxon>Burkholderiales</taxon>
        <taxon>Burkholderiaceae</taxon>
        <taxon>Paraburkholderia</taxon>
    </lineage>
</organism>
<feature type="region of interest" description="Disordered" evidence="4">
    <location>
        <begin position="53"/>
        <end position="73"/>
    </location>
</feature>
<evidence type="ECO:0000256" key="4">
    <source>
        <dbReference type="SAM" id="MobiDB-lite"/>
    </source>
</evidence>
<protein>
    <submittedName>
        <fullName evidence="8">Heme/hemopexin transporter protein HuxB</fullName>
    </submittedName>
</protein>
<evidence type="ECO:0000313" key="8">
    <source>
        <dbReference type="EMBL" id="CAB3780380.1"/>
    </source>
</evidence>
<sequence length="576" mass="61323">MKVSNRYRHLCHRLGPACLPLLGLTAWHVSAQAFELPNAGALIRQNADTTRGIEGESAVERAPALQPSTPAETAPAEGEFTFVVNAFAFDGALSAAEQQRVDAFLAPWRGRSVTLAQLHALRDELTTVLYNGGDTLVRVTLPPQTVTAGVVRFGIERGHVESVAVENGSKVSTPRLKAILATTSEATPTLREIERNMRVVEGVPGVGSVSSTLATGTEAGGTIVGVDVTPADRYYASATIDNSGSRQAGWRRVGVSGGVNNLLGLGDQLQASVNFTPRFMQTSSGEEGRTRLGRLSYDMLTGLGASRAGIAYSHVDYRLGEEFSGLGTGSADVASVYGSSPLIRTANASLDLGASMEAWFTSDERLDNILESRQRNYVASMRADGNYYGQWGGRRNATQYSFVTSYGTTTQKEYDYTTANPVYVDRRSNFLKIEPTATFIQALTSTTQATLSVHGQWASRSLNGSQQLGLGGPTAVRAYDQNTASVDDGVIASVGVSQFIPPLPGVALQVFYDEAHGRIRNDGAMTGASVRLQGYGVGASYTGKRVSAQISYAMRAGSAPEHAARQQTWVTLTAAI</sequence>
<evidence type="ECO:0000256" key="1">
    <source>
        <dbReference type="ARBA" id="ARBA00022452"/>
    </source>
</evidence>
<dbReference type="GO" id="GO:0008320">
    <property type="term" value="F:protein transmembrane transporter activity"/>
    <property type="evidence" value="ECO:0007669"/>
    <property type="project" value="TreeGrafter"/>
</dbReference>
<dbReference type="Pfam" id="PF08479">
    <property type="entry name" value="POTRA_2"/>
    <property type="match status" value="1"/>
</dbReference>
<dbReference type="InterPro" id="IPR005565">
    <property type="entry name" value="Hemolysn_activator_HlyB_C"/>
</dbReference>
<evidence type="ECO:0000313" key="9">
    <source>
        <dbReference type="Proteomes" id="UP000494119"/>
    </source>
</evidence>
<keyword evidence="9" id="KW-1185">Reference proteome</keyword>
<feature type="chain" id="PRO_5026877272" evidence="5">
    <location>
        <begin position="34"/>
        <end position="576"/>
    </location>
</feature>
<keyword evidence="3" id="KW-0998">Cell outer membrane</keyword>
<evidence type="ECO:0000256" key="3">
    <source>
        <dbReference type="ARBA" id="ARBA00023237"/>
    </source>
</evidence>
<proteinExistence type="predicted"/>
<evidence type="ECO:0000256" key="5">
    <source>
        <dbReference type="SAM" id="SignalP"/>
    </source>
</evidence>
<dbReference type="EMBL" id="CADIKL010000004">
    <property type="protein sequence ID" value="CAB3780380.1"/>
    <property type="molecule type" value="Genomic_DNA"/>
</dbReference>
<accession>A0A6J5FIA0</accession>
<dbReference type="Proteomes" id="UP000494119">
    <property type="component" value="Unassembled WGS sequence"/>
</dbReference>
<keyword evidence="5" id="KW-0732">Signal</keyword>
<feature type="signal peptide" evidence="5">
    <location>
        <begin position="1"/>
        <end position="33"/>
    </location>
</feature>
<gene>
    <name evidence="8" type="primary">hxuB_1</name>
    <name evidence="8" type="ORF">LMG28688_01020</name>
</gene>
<keyword evidence="1" id="KW-1134">Transmembrane beta strand</keyword>
<dbReference type="Gene3D" id="2.40.160.50">
    <property type="entry name" value="membrane protein fhac: a member of the omp85/tpsb transporter family"/>
    <property type="match status" value="1"/>
</dbReference>
<dbReference type="InterPro" id="IPR013686">
    <property type="entry name" value="Polypept-transport_assoc_ShlB"/>
</dbReference>
<dbReference type="Pfam" id="PF03865">
    <property type="entry name" value="ShlB"/>
    <property type="match status" value="1"/>
</dbReference>
<dbReference type="InterPro" id="IPR051544">
    <property type="entry name" value="TPS_OM_transporter"/>
</dbReference>
<feature type="domain" description="Polypeptide-transport-associated ShlB-type" evidence="7">
    <location>
        <begin position="82"/>
        <end position="153"/>
    </location>
</feature>